<reference evidence="6 7" key="1">
    <citation type="journal article" date="2013" name="Genome Announc.">
        <title>Complete Genome Sequence of Mycoplasma hyorhinis Strain SK76.</title>
        <authorList>
            <person name="Goodison S."/>
            <person name="Urquidi V."/>
            <person name="Kumar D."/>
            <person name="Reyes L."/>
            <person name="Rosser C.J."/>
        </authorList>
    </citation>
    <scope>NUCLEOTIDE SEQUENCE [LARGE SCALE GENOMIC DNA]</scope>
    <source>
        <strain evidence="6 7">SK76</strain>
    </source>
</reference>
<evidence type="ECO:0000313" key="6">
    <source>
        <dbReference type="EMBL" id="AFX74282.1"/>
    </source>
</evidence>
<dbReference type="InterPro" id="IPR003593">
    <property type="entry name" value="AAA+_ATPase"/>
</dbReference>
<dbReference type="SUPFAM" id="SSF52540">
    <property type="entry name" value="P-loop containing nucleoside triphosphate hydrolases"/>
    <property type="match status" value="1"/>
</dbReference>
<keyword evidence="4 6" id="KW-0067">ATP-binding</keyword>
<dbReference type="InterPro" id="IPR017871">
    <property type="entry name" value="ABC_transporter-like_CS"/>
</dbReference>
<accession>A0AAI8AMP9</accession>
<gene>
    <name evidence="6" type="ORF">MOS_357</name>
</gene>
<evidence type="ECO:0000313" key="7">
    <source>
        <dbReference type="Proteomes" id="UP000009399"/>
    </source>
</evidence>
<dbReference type="GO" id="GO:0005524">
    <property type="term" value="F:ATP binding"/>
    <property type="evidence" value="ECO:0007669"/>
    <property type="project" value="UniProtKB-KW"/>
</dbReference>
<dbReference type="GeneID" id="93248474"/>
<dbReference type="Gene3D" id="3.40.50.300">
    <property type="entry name" value="P-loop containing nucleotide triphosphate hydrolases"/>
    <property type="match status" value="1"/>
</dbReference>
<keyword evidence="2" id="KW-0813">Transport</keyword>
<keyword evidence="3" id="KW-0547">Nucleotide-binding</keyword>
<evidence type="ECO:0000256" key="3">
    <source>
        <dbReference type="ARBA" id="ARBA00022741"/>
    </source>
</evidence>
<dbReference type="CDD" id="cd03255">
    <property type="entry name" value="ABC_MJ0796_LolCDE_FtsE"/>
    <property type="match status" value="1"/>
</dbReference>
<comment type="similarity">
    <text evidence="1">Belongs to the ABC transporter superfamily.</text>
</comment>
<dbReference type="InterPro" id="IPR017911">
    <property type="entry name" value="MacB-like_ATP-bd"/>
</dbReference>
<sequence length="311" mass="35404">MKKNKFTSLITNFFKNFTRSNKSEKVNEIIAKNLNSDFQLSKKQLKLVRWANNHPLPKSSKKISKNTADNIIEFFKVSKYYLFGSVVAEVFKDISFSIKRGEFAILYGKSGSGKSTILNLMSGLDRASGGDIVVANENLSYLTNAQLTEFRRDNISFIFQNYNLLQSINGYDNVQVGSHLQKDKDKKIDIAQLFKEFEVDEIKFKYPSQMSGGQQQRISILRALAKNGEIIFADEPTGALDEKNTAIVLKVLKYINEKYKTTIVMVSHDISMIPLADRIIKLENKQANIIEQKGVSFEEFLKLKDNPENKA</sequence>
<dbReference type="AlphaFoldDB" id="A0AAI8AMP9"/>
<dbReference type="PROSITE" id="PS00211">
    <property type="entry name" value="ABC_TRANSPORTER_1"/>
    <property type="match status" value="1"/>
</dbReference>
<dbReference type="Pfam" id="PF00005">
    <property type="entry name" value="ABC_tran"/>
    <property type="match status" value="1"/>
</dbReference>
<dbReference type="PROSITE" id="PS50893">
    <property type="entry name" value="ABC_TRANSPORTER_2"/>
    <property type="match status" value="1"/>
</dbReference>
<dbReference type="EMBL" id="CP003914">
    <property type="protein sequence ID" value="AFX74282.1"/>
    <property type="molecule type" value="Genomic_DNA"/>
</dbReference>
<dbReference type="SMART" id="SM00382">
    <property type="entry name" value="AAA"/>
    <property type="match status" value="1"/>
</dbReference>
<proteinExistence type="inferred from homology"/>
<dbReference type="Proteomes" id="UP000009399">
    <property type="component" value="Chromosome"/>
</dbReference>
<dbReference type="GO" id="GO:0016887">
    <property type="term" value="F:ATP hydrolysis activity"/>
    <property type="evidence" value="ECO:0007669"/>
    <property type="project" value="InterPro"/>
</dbReference>
<dbReference type="InterPro" id="IPR027417">
    <property type="entry name" value="P-loop_NTPase"/>
</dbReference>
<feature type="domain" description="ABC transporter" evidence="5">
    <location>
        <begin position="72"/>
        <end position="309"/>
    </location>
</feature>
<evidence type="ECO:0000256" key="4">
    <source>
        <dbReference type="ARBA" id="ARBA00022840"/>
    </source>
</evidence>
<name>A0AAI8AMP9_MESHY</name>
<dbReference type="PANTHER" id="PTHR42798:SF2">
    <property type="entry name" value="ABC TRANSPORTER ATP-BINDING PROTEIN MG467-RELATED"/>
    <property type="match status" value="1"/>
</dbReference>
<dbReference type="KEGG" id="mhs:MOS_357"/>
<evidence type="ECO:0000259" key="5">
    <source>
        <dbReference type="PROSITE" id="PS50893"/>
    </source>
</evidence>
<organism evidence="6 7">
    <name type="scientific">Mesomycoplasma hyorhinis SK76</name>
    <dbReference type="NCBI Taxonomy" id="1118964"/>
    <lineage>
        <taxon>Bacteria</taxon>
        <taxon>Bacillati</taxon>
        <taxon>Mycoplasmatota</taxon>
        <taxon>Mycoplasmoidales</taxon>
        <taxon>Metamycoplasmataceae</taxon>
        <taxon>Mesomycoplasma</taxon>
    </lineage>
</organism>
<dbReference type="RefSeq" id="WP_013302149.1">
    <property type="nucleotide sequence ID" value="NC_019552.1"/>
</dbReference>
<dbReference type="InterPro" id="IPR003439">
    <property type="entry name" value="ABC_transporter-like_ATP-bd"/>
</dbReference>
<protein>
    <submittedName>
        <fullName evidence="6">ABC transporter ATP-binding protein</fullName>
    </submittedName>
</protein>
<evidence type="ECO:0000256" key="1">
    <source>
        <dbReference type="ARBA" id="ARBA00005417"/>
    </source>
</evidence>
<evidence type="ECO:0000256" key="2">
    <source>
        <dbReference type="ARBA" id="ARBA00022448"/>
    </source>
</evidence>
<dbReference type="PANTHER" id="PTHR42798">
    <property type="entry name" value="LIPOPROTEIN-RELEASING SYSTEM ATP-BINDING PROTEIN LOLD"/>
    <property type="match status" value="1"/>
</dbReference>